<dbReference type="AlphaFoldDB" id="A0AAV7NR94"/>
<dbReference type="EMBL" id="JANPWB010000012">
    <property type="protein sequence ID" value="KAJ1115768.1"/>
    <property type="molecule type" value="Genomic_DNA"/>
</dbReference>
<accession>A0AAV7NR94</accession>
<feature type="region of interest" description="Disordered" evidence="1">
    <location>
        <begin position="101"/>
        <end position="132"/>
    </location>
</feature>
<keyword evidence="3" id="KW-1185">Reference proteome</keyword>
<feature type="compositionally biased region" description="Polar residues" evidence="1">
    <location>
        <begin position="12"/>
        <end position="26"/>
    </location>
</feature>
<feature type="compositionally biased region" description="Basic and acidic residues" evidence="1">
    <location>
        <begin position="101"/>
        <end position="110"/>
    </location>
</feature>
<comment type="caution">
    <text evidence="2">The sequence shown here is derived from an EMBL/GenBank/DDBJ whole genome shotgun (WGS) entry which is preliminary data.</text>
</comment>
<sequence length="132" mass="14774">MLSVLELESGFNEDSNGQTDRAQQKSNRAKPSRGPYISRDQGQDRVSLFATQHRMGGTPPLLLPLTQGEHKEREERTRLRLFAAGTAVLLSSRAEFMECHTRNRSVDGKKQTPPQHTKAHAGPEPSQTRVKL</sequence>
<gene>
    <name evidence="2" type="ORF">NDU88_003990</name>
</gene>
<protein>
    <submittedName>
        <fullName evidence="2">Uncharacterized protein</fullName>
    </submittedName>
</protein>
<feature type="region of interest" description="Disordered" evidence="1">
    <location>
        <begin position="1"/>
        <end position="74"/>
    </location>
</feature>
<dbReference type="Proteomes" id="UP001066276">
    <property type="component" value="Chromosome 8"/>
</dbReference>
<evidence type="ECO:0000256" key="1">
    <source>
        <dbReference type="SAM" id="MobiDB-lite"/>
    </source>
</evidence>
<name>A0AAV7NR94_PLEWA</name>
<proteinExistence type="predicted"/>
<evidence type="ECO:0000313" key="2">
    <source>
        <dbReference type="EMBL" id="KAJ1115768.1"/>
    </source>
</evidence>
<evidence type="ECO:0000313" key="3">
    <source>
        <dbReference type="Proteomes" id="UP001066276"/>
    </source>
</evidence>
<reference evidence="2" key="1">
    <citation type="journal article" date="2022" name="bioRxiv">
        <title>Sequencing and chromosome-scale assembly of the giantPleurodeles waltlgenome.</title>
        <authorList>
            <person name="Brown T."/>
            <person name="Elewa A."/>
            <person name="Iarovenko S."/>
            <person name="Subramanian E."/>
            <person name="Araus A.J."/>
            <person name="Petzold A."/>
            <person name="Susuki M."/>
            <person name="Suzuki K.-i.T."/>
            <person name="Hayashi T."/>
            <person name="Toyoda A."/>
            <person name="Oliveira C."/>
            <person name="Osipova E."/>
            <person name="Leigh N.D."/>
            <person name="Simon A."/>
            <person name="Yun M.H."/>
        </authorList>
    </citation>
    <scope>NUCLEOTIDE SEQUENCE</scope>
    <source>
        <strain evidence="2">20211129_DDA</strain>
        <tissue evidence="2">Liver</tissue>
    </source>
</reference>
<organism evidence="2 3">
    <name type="scientific">Pleurodeles waltl</name>
    <name type="common">Iberian ribbed newt</name>
    <dbReference type="NCBI Taxonomy" id="8319"/>
    <lineage>
        <taxon>Eukaryota</taxon>
        <taxon>Metazoa</taxon>
        <taxon>Chordata</taxon>
        <taxon>Craniata</taxon>
        <taxon>Vertebrata</taxon>
        <taxon>Euteleostomi</taxon>
        <taxon>Amphibia</taxon>
        <taxon>Batrachia</taxon>
        <taxon>Caudata</taxon>
        <taxon>Salamandroidea</taxon>
        <taxon>Salamandridae</taxon>
        <taxon>Pleurodelinae</taxon>
        <taxon>Pleurodeles</taxon>
    </lineage>
</organism>